<dbReference type="EMBL" id="BQNB010020778">
    <property type="protein sequence ID" value="GJT99507.1"/>
    <property type="molecule type" value="Genomic_DNA"/>
</dbReference>
<evidence type="ECO:0000313" key="8">
    <source>
        <dbReference type="Proteomes" id="UP001151760"/>
    </source>
</evidence>
<evidence type="ECO:0000256" key="6">
    <source>
        <dbReference type="SAM" id="Phobius"/>
    </source>
</evidence>
<evidence type="ECO:0000256" key="4">
    <source>
        <dbReference type="ARBA" id="ARBA00022989"/>
    </source>
</evidence>
<gene>
    <name evidence="7" type="ORF">Tco_1109846</name>
</gene>
<feature type="transmembrane region" description="Helical" evidence="6">
    <location>
        <begin position="261"/>
        <end position="282"/>
    </location>
</feature>
<dbReference type="PANTHER" id="PTHR11119">
    <property type="entry name" value="XANTHINE-URACIL / VITAMIN C PERMEASE FAMILY MEMBER"/>
    <property type="match status" value="1"/>
</dbReference>
<feature type="transmembrane region" description="Helical" evidence="6">
    <location>
        <begin position="429"/>
        <end position="448"/>
    </location>
</feature>
<evidence type="ECO:0000313" key="7">
    <source>
        <dbReference type="EMBL" id="GJT99507.1"/>
    </source>
</evidence>
<feature type="transmembrane region" description="Helical" evidence="6">
    <location>
        <begin position="68"/>
        <end position="87"/>
    </location>
</feature>
<feature type="transmembrane region" description="Helical" evidence="6">
    <location>
        <begin position="163"/>
        <end position="183"/>
    </location>
</feature>
<comment type="caution">
    <text evidence="7">The sequence shown here is derived from an EMBL/GenBank/DDBJ whole genome shotgun (WGS) entry which is preliminary data.</text>
</comment>
<keyword evidence="4 6" id="KW-1133">Transmembrane helix</keyword>
<feature type="transmembrane region" description="Helical" evidence="6">
    <location>
        <begin position="131"/>
        <end position="151"/>
    </location>
</feature>
<comment type="subcellular location">
    <subcellularLocation>
        <location evidence="1">Membrane</location>
        <topology evidence="1">Multi-pass membrane protein</topology>
    </subcellularLocation>
</comment>
<evidence type="ECO:0000256" key="3">
    <source>
        <dbReference type="ARBA" id="ARBA00022692"/>
    </source>
</evidence>
<keyword evidence="8" id="KW-1185">Reference proteome</keyword>
<evidence type="ECO:0000256" key="5">
    <source>
        <dbReference type="ARBA" id="ARBA00023136"/>
    </source>
</evidence>
<feature type="transmembrane region" description="Helical" evidence="6">
    <location>
        <begin position="366"/>
        <end position="386"/>
    </location>
</feature>
<sequence length="598" mass="65568">MTVKVDKFAPHPVKEQFPGVEFCVNSNPPWAEAVILAFQHYLVMLGTIVLISSIVVPAMGGGNVEKAYMIQTMLFVAAMNTLLQTWFGTRLPVVIGGSFRFIVPMLYIALQNRYSIYLDPATRFRHTMRGIQGALMMSSILPILLGFLGIWRIVVRFLSPLSAVPLVTLVGFGLYAQGFPLYMPYWYKSKWVDRFAVLISIAIVWAYASLLTAAGAYKTKPPNTQFSCRVDRSGLISGASWIKFPYPFQWGQPTLRAGDTFVMLAAAFVSLVESTGTFIAAARYGSATHVPSSVLSRGAAWLGIGILMDGMWGTGTGSTASVENVGLLAVTKVGSRRVVQMSAGFMFFFSILGKFGAIVASIPLPIIGALYCVLFAYMSSAGLGLLQYCNLNSYRTKFILGFSIFMGLSVPQYFNGYVVTTGQGPFNELMLVIFTSPATVAGIVSMFLDRTLGYGDKDIRIDGGRHWWGKFKYYERDARSAEFYSLPYGLSNYESGDVLADEEKAKAIAIDEINKSPEQNNRRLTVATIRYLFHVISFLLMLQSLCSKQNPKRNAAKNNRSIFTVGSTDHLSAGVNGGARLMLSLLDIARTFSASAGA</sequence>
<accession>A0ABQ5IJ65</accession>
<keyword evidence="5 6" id="KW-0472">Membrane</keyword>
<dbReference type="Proteomes" id="UP001151760">
    <property type="component" value="Unassembled WGS sequence"/>
</dbReference>
<feature type="transmembrane region" description="Helical" evidence="6">
    <location>
        <begin position="93"/>
        <end position="110"/>
    </location>
</feature>
<dbReference type="Pfam" id="PF00860">
    <property type="entry name" value="Xan_ur_permease"/>
    <property type="match status" value="2"/>
</dbReference>
<evidence type="ECO:0000256" key="1">
    <source>
        <dbReference type="ARBA" id="ARBA00004141"/>
    </source>
</evidence>
<reference evidence="7" key="2">
    <citation type="submission" date="2022-01" db="EMBL/GenBank/DDBJ databases">
        <authorList>
            <person name="Yamashiro T."/>
            <person name="Shiraishi A."/>
            <person name="Satake H."/>
            <person name="Nakayama K."/>
        </authorList>
    </citation>
    <scope>NUCLEOTIDE SEQUENCE</scope>
</reference>
<feature type="transmembrane region" description="Helical" evidence="6">
    <location>
        <begin position="338"/>
        <end position="360"/>
    </location>
</feature>
<feature type="transmembrane region" description="Helical" evidence="6">
    <location>
        <begin position="195"/>
        <end position="217"/>
    </location>
</feature>
<comment type="similarity">
    <text evidence="2">Belongs to the nucleobase:cation symporter-2 (NCS2) (TC 2.A.40) family.</text>
</comment>
<keyword evidence="3 6" id="KW-0812">Transmembrane</keyword>
<dbReference type="InterPro" id="IPR006043">
    <property type="entry name" value="NCS2"/>
</dbReference>
<feature type="transmembrane region" description="Helical" evidence="6">
    <location>
        <begin position="34"/>
        <end position="56"/>
    </location>
</feature>
<organism evidence="7 8">
    <name type="scientific">Tanacetum coccineum</name>
    <dbReference type="NCBI Taxonomy" id="301880"/>
    <lineage>
        <taxon>Eukaryota</taxon>
        <taxon>Viridiplantae</taxon>
        <taxon>Streptophyta</taxon>
        <taxon>Embryophyta</taxon>
        <taxon>Tracheophyta</taxon>
        <taxon>Spermatophyta</taxon>
        <taxon>Magnoliopsida</taxon>
        <taxon>eudicotyledons</taxon>
        <taxon>Gunneridae</taxon>
        <taxon>Pentapetalae</taxon>
        <taxon>asterids</taxon>
        <taxon>campanulids</taxon>
        <taxon>Asterales</taxon>
        <taxon>Asteraceae</taxon>
        <taxon>Asteroideae</taxon>
        <taxon>Anthemideae</taxon>
        <taxon>Anthemidinae</taxon>
        <taxon>Tanacetum</taxon>
    </lineage>
</organism>
<protein>
    <submittedName>
        <fullName evidence="7">Nucleobase-ascorbate transporter 4-like protein</fullName>
    </submittedName>
</protein>
<evidence type="ECO:0000256" key="2">
    <source>
        <dbReference type="ARBA" id="ARBA00008821"/>
    </source>
</evidence>
<proteinExistence type="inferred from homology"/>
<name>A0ABQ5IJ65_9ASTR</name>
<feature type="transmembrane region" description="Helical" evidence="6">
    <location>
        <begin position="398"/>
        <end position="417"/>
    </location>
</feature>
<reference evidence="7" key="1">
    <citation type="journal article" date="2022" name="Int. J. Mol. Sci.">
        <title>Draft Genome of Tanacetum Coccineum: Genomic Comparison of Closely Related Tanacetum-Family Plants.</title>
        <authorList>
            <person name="Yamashiro T."/>
            <person name="Shiraishi A."/>
            <person name="Nakayama K."/>
            <person name="Satake H."/>
        </authorList>
    </citation>
    <scope>NUCLEOTIDE SEQUENCE</scope>
</reference>